<dbReference type="FunFam" id="1.20.1260.10:FF:000010">
    <property type="entry name" value="1,2-phenylacetyl-CoA epoxidase subunit A"/>
    <property type="match status" value="1"/>
</dbReference>
<dbReference type="InterPro" id="IPR007814">
    <property type="entry name" value="PaaA_PaaC"/>
</dbReference>
<reference evidence="1 2" key="1">
    <citation type="submission" date="2019-06" db="EMBL/GenBank/DDBJ databases">
        <title>Sequencing the genomes of 1000 actinobacteria strains.</title>
        <authorList>
            <person name="Klenk H.-P."/>
        </authorList>
    </citation>
    <scope>NUCLEOTIDE SEQUENCE [LARGE SCALE GENOMIC DNA]</scope>
    <source>
        <strain evidence="1 2">DSM 45885</strain>
    </source>
</reference>
<dbReference type="InterPro" id="IPR011881">
    <property type="entry name" value="PaaA"/>
</dbReference>
<dbReference type="GO" id="GO:0005829">
    <property type="term" value="C:cytosol"/>
    <property type="evidence" value="ECO:0007669"/>
    <property type="project" value="TreeGrafter"/>
</dbReference>
<sequence>MGPSYSCYTPWRIVVQAVTLSLMYGNDFSAPDATPDEGPGSGLLGEVEAAEAELRAAAARGRRGGPTPDDDLASYFADVVGAEQKIEPRDWMPDAYRRTLIRQIAQHAHSEIIGMQPEGNWISRAPSLKRKAILLAKVQDEAGHGLYLYAAAETLGISRDELVRLLLDGKQKYSSIFNYPTLSWADVGAIGWLVDGAAIVNQVPLCRCSYGPYARAMIRVCKEESFHQRQGYEILHTLAHGTPGQQAMAQEAVDRWWYPSLAMFGPPDGDSTHSAQSMAWKIKRFSNDDLRQRFVDMCVQQAEILGLRIPDADLRWNEERQAYDYTQPDYDELMRVISGDGPCNRERIAHRRAAHADGAWVREAAAAYAAKRAGQKETVAA</sequence>
<dbReference type="SUPFAM" id="SSF47240">
    <property type="entry name" value="Ferritin-like"/>
    <property type="match status" value="1"/>
</dbReference>
<dbReference type="GO" id="GO:0010124">
    <property type="term" value="P:phenylacetate catabolic process"/>
    <property type="evidence" value="ECO:0007669"/>
    <property type="project" value="InterPro"/>
</dbReference>
<dbReference type="NCBIfam" id="TIGR02156">
    <property type="entry name" value="PA_CoA_Oxy1"/>
    <property type="match status" value="1"/>
</dbReference>
<organism evidence="1 2">
    <name type="scientific">Micromonospora taraxaci</name>
    <dbReference type="NCBI Taxonomy" id="1316803"/>
    <lineage>
        <taxon>Bacteria</taxon>
        <taxon>Bacillati</taxon>
        <taxon>Actinomycetota</taxon>
        <taxon>Actinomycetes</taxon>
        <taxon>Micromonosporales</taxon>
        <taxon>Micromonosporaceae</taxon>
        <taxon>Micromonospora</taxon>
    </lineage>
</organism>
<protein>
    <submittedName>
        <fullName evidence="1">Ring-1,2-phenylacetyl-CoA epoxidase subunit PaaA</fullName>
    </submittedName>
</protein>
<gene>
    <name evidence="1" type="ORF">FHU34_1264</name>
</gene>
<name>A0A561VDD3_9ACTN</name>
<accession>A0A561VDD3</accession>
<proteinExistence type="predicted"/>
<dbReference type="InterPro" id="IPR009078">
    <property type="entry name" value="Ferritin-like_SF"/>
</dbReference>
<dbReference type="GO" id="GO:0097266">
    <property type="term" value="F:phenylacetyl-CoA 1,2-epoxidase activity"/>
    <property type="evidence" value="ECO:0007669"/>
    <property type="project" value="InterPro"/>
</dbReference>
<dbReference type="Pfam" id="PF05138">
    <property type="entry name" value="PaaA_PaaC"/>
    <property type="match status" value="1"/>
</dbReference>
<evidence type="ECO:0000313" key="1">
    <source>
        <dbReference type="EMBL" id="TWG09617.1"/>
    </source>
</evidence>
<comment type="caution">
    <text evidence="1">The sequence shown here is derived from an EMBL/GenBank/DDBJ whole genome shotgun (WGS) entry which is preliminary data.</text>
</comment>
<dbReference type="PANTHER" id="PTHR30458:SF2">
    <property type="entry name" value="1,2-PHENYLACETYL-COA EPOXIDASE, SUBUNIT A"/>
    <property type="match status" value="1"/>
</dbReference>
<dbReference type="Proteomes" id="UP000317685">
    <property type="component" value="Unassembled WGS sequence"/>
</dbReference>
<dbReference type="Gene3D" id="1.20.1260.10">
    <property type="match status" value="1"/>
</dbReference>
<dbReference type="InterPro" id="IPR012347">
    <property type="entry name" value="Ferritin-like"/>
</dbReference>
<dbReference type="PANTHER" id="PTHR30458">
    <property type="entry name" value="PHENYLACETIC ACID DEGRADATION PROTEIN PAA"/>
    <property type="match status" value="1"/>
</dbReference>
<keyword evidence="2" id="KW-1185">Reference proteome</keyword>
<evidence type="ECO:0000313" key="2">
    <source>
        <dbReference type="Proteomes" id="UP000317685"/>
    </source>
</evidence>
<dbReference type="AlphaFoldDB" id="A0A561VDD3"/>
<dbReference type="EMBL" id="VIWZ01000002">
    <property type="protein sequence ID" value="TWG09617.1"/>
    <property type="molecule type" value="Genomic_DNA"/>
</dbReference>
<dbReference type="InterPro" id="IPR052703">
    <property type="entry name" value="Aromatic_CoA_ox/epox"/>
</dbReference>